<dbReference type="Proteomes" id="UP000729402">
    <property type="component" value="Unassembled WGS sequence"/>
</dbReference>
<dbReference type="PROSITE" id="PS50191">
    <property type="entry name" value="CRAL_TRIO"/>
    <property type="match status" value="1"/>
</dbReference>
<dbReference type="Pfam" id="PF00650">
    <property type="entry name" value="CRAL_TRIO"/>
    <property type="match status" value="1"/>
</dbReference>
<gene>
    <name evidence="3" type="ORF">GUJ93_ZPchr0005g15973</name>
</gene>
<dbReference type="InterPro" id="IPR011074">
    <property type="entry name" value="CRAL/TRIO_N_dom"/>
</dbReference>
<feature type="domain" description="CRAL-TRIO" evidence="2">
    <location>
        <begin position="97"/>
        <end position="248"/>
    </location>
</feature>
<dbReference type="FunFam" id="3.40.525.10:FF:000024">
    <property type="entry name" value="Sec14p-like phosphatidylinositol transfer family protein"/>
    <property type="match status" value="1"/>
</dbReference>
<organism evidence="3 4">
    <name type="scientific">Zizania palustris</name>
    <name type="common">Northern wild rice</name>
    <dbReference type="NCBI Taxonomy" id="103762"/>
    <lineage>
        <taxon>Eukaryota</taxon>
        <taxon>Viridiplantae</taxon>
        <taxon>Streptophyta</taxon>
        <taxon>Embryophyta</taxon>
        <taxon>Tracheophyta</taxon>
        <taxon>Spermatophyta</taxon>
        <taxon>Magnoliopsida</taxon>
        <taxon>Liliopsida</taxon>
        <taxon>Poales</taxon>
        <taxon>Poaceae</taxon>
        <taxon>BOP clade</taxon>
        <taxon>Oryzoideae</taxon>
        <taxon>Oryzeae</taxon>
        <taxon>Zizaniinae</taxon>
        <taxon>Zizania</taxon>
    </lineage>
</organism>
<dbReference type="SMART" id="SM00516">
    <property type="entry name" value="SEC14"/>
    <property type="match status" value="1"/>
</dbReference>
<dbReference type="OrthoDB" id="75724at2759"/>
<name>A0A8J5W0R0_ZIZPA</name>
<protein>
    <recommendedName>
        <fullName evidence="2">CRAL-TRIO domain-containing protein</fullName>
    </recommendedName>
</protein>
<dbReference type="AlphaFoldDB" id="A0A8J5W0R0"/>
<evidence type="ECO:0000259" key="2">
    <source>
        <dbReference type="PROSITE" id="PS50191"/>
    </source>
</evidence>
<reference evidence="3" key="2">
    <citation type="submission" date="2021-02" db="EMBL/GenBank/DDBJ databases">
        <authorList>
            <person name="Kimball J.A."/>
            <person name="Haas M.W."/>
            <person name="Macchietto M."/>
            <person name="Kono T."/>
            <person name="Duquette J."/>
            <person name="Shao M."/>
        </authorList>
    </citation>
    <scope>NUCLEOTIDE SEQUENCE</scope>
    <source>
        <tissue evidence="3">Fresh leaf tissue</tissue>
    </source>
</reference>
<dbReference type="PANTHER" id="PTHR45824:SF7">
    <property type="entry name" value="OS05G0267800 PROTEIN"/>
    <property type="match status" value="1"/>
</dbReference>
<sequence length="274" mass="31733">MSFLLKTTTAGSEPPSPSPDELQDKIMQVRELVGSLSDEMAGFLSDSTIRRFLRARNWSTQQATRALKETVRWRRHYRPERIRWDDIAEKEWEARRAYIPDYLDNTGRRVLISKPAIKAKASGKEQIKYFVYILESLAMNSADEQEHVTWLVDFRGWAISSTPLSITRESMHIVQNYYPGMMAVAILSNTPRIFESFWKIAKQFLDAKLNHKVKFLYTDKPDSHKMLLEMFDMDKLETAFGGRNTLAFDFDNYADRMRAADLARGASSLQTQIS</sequence>
<evidence type="ECO:0000256" key="1">
    <source>
        <dbReference type="SAM" id="MobiDB-lite"/>
    </source>
</evidence>
<dbReference type="InterPro" id="IPR052578">
    <property type="entry name" value="PI_Transfer_CRAL-TRIO"/>
</dbReference>
<keyword evidence="4" id="KW-1185">Reference proteome</keyword>
<dbReference type="PANTHER" id="PTHR45824">
    <property type="entry name" value="GH16843P"/>
    <property type="match status" value="1"/>
</dbReference>
<proteinExistence type="predicted"/>
<dbReference type="InterPro" id="IPR001251">
    <property type="entry name" value="CRAL-TRIO_dom"/>
</dbReference>
<reference evidence="3" key="1">
    <citation type="journal article" date="2021" name="bioRxiv">
        <title>Whole Genome Assembly and Annotation of Northern Wild Rice, Zizania palustris L., Supports a Whole Genome Duplication in the Zizania Genus.</title>
        <authorList>
            <person name="Haas M."/>
            <person name="Kono T."/>
            <person name="Macchietto M."/>
            <person name="Millas R."/>
            <person name="McGilp L."/>
            <person name="Shao M."/>
            <person name="Duquette J."/>
            <person name="Hirsch C.N."/>
            <person name="Kimball J."/>
        </authorList>
    </citation>
    <scope>NUCLEOTIDE SEQUENCE</scope>
    <source>
        <tissue evidence="3">Fresh leaf tissue</tissue>
    </source>
</reference>
<comment type="caution">
    <text evidence="3">The sequence shown here is derived from an EMBL/GenBank/DDBJ whole genome shotgun (WGS) entry which is preliminary data.</text>
</comment>
<dbReference type="EMBL" id="JAAALK010000284">
    <property type="protein sequence ID" value="KAG8067624.1"/>
    <property type="molecule type" value="Genomic_DNA"/>
</dbReference>
<accession>A0A8J5W0R0</accession>
<feature type="region of interest" description="Disordered" evidence="1">
    <location>
        <begin position="1"/>
        <end position="21"/>
    </location>
</feature>
<dbReference type="GO" id="GO:0008526">
    <property type="term" value="F:phosphatidylinositol transfer activity"/>
    <property type="evidence" value="ECO:0007669"/>
    <property type="project" value="TreeGrafter"/>
</dbReference>
<evidence type="ECO:0000313" key="3">
    <source>
        <dbReference type="EMBL" id="KAG8067624.1"/>
    </source>
</evidence>
<dbReference type="SMART" id="SM01100">
    <property type="entry name" value="CRAL_TRIO_N"/>
    <property type="match status" value="1"/>
</dbReference>
<evidence type="ECO:0000313" key="4">
    <source>
        <dbReference type="Proteomes" id="UP000729402"/>
    </source>
</evidence>
<dbReference type="CDD" id="cd00170">
    <property type="entry name" value="SEC14"/>
    <property type="match status" value="1"/>
</dbReference>
<feature type="compositionally biased region" description="Polar residues" evidence="1">
    <location>
        <begin position="1"/>
        <end position="11"/>
    </location>
</feature>